<evidence type="ECO:0000313" key="9">
    <source>
        <dbReference type="Proteomes" id="UP000433493"/>
    </source>
</evidence>
<dbReference type="AlphaFoldDB" id="A0A7J5BFT2"/>
<keyword evidence="4 6" id="KW-1133">Transmembrane helix</keyword>
<feature type="transmembrane region" description="Helical" evidence="6">
    <location>
        <begin position="266"/>
        <end position="286"/>
    </location>
</feature>
<dbReference type="PROSITE" id="PS50850">
    <property type="entry name" value="MFS"/>
    <property type="match status" value="1"/>
</dbReference>
<dbReference type="SUPFAM" id="SSF103473">
    <property type="entry name" value="MFS general substrate transporter"/>
    <property type="match status" value="1"/>
</dbReference>
<feature type="transmembrane region" description="Helical" evidence="6">
    <location>
        <begin position="298"/>
        <end position="316"/>
    </location>
</feature>
<evidence type="ECO:0000313" key="8">
    <source>
        <dbReference type="EMBL" id="KAB1645084.1"/>
    </source>
</evidence>
<dbReference type="PANTHER" id="PTHR43124">
    <property type="entry name" value="PURINE EFFLUX PUMP PBUE"/>
    <property type="match status" value="1"/>
</dbReference>
<feature type="transmembrane region" description="Helical" evidence="6">
    <location>
        <begin position="389"/>
        <end position="409"/>
    </location>
</feature>
<evidence type="ECO:0000259" key="7">
    <source>
        <dbReference type="PROSITE" id="PS50850"/>
    </source>
</evidence>
<dbReference type="RefSeq" id="WP_158051094.1">
    <property type="nucleotide sequence ID" value="NZ_WBKB01000001.1"/>
</dbReference>
<dbReference type="GO" id="GO:0005886">
    <property type="term" value="C:plasma membrane"/>
    <property type="evidence" value="ECO:0007669"/>
    <property type="project" value="UniProtKB-SubCell"/>
</dbReference>
<evidence type="ECO:0000256" key="6">
    <source>
        <dbReference type="SAM" id="Phobius"/>
    </source>
</evidence>
<evidence type="ECO:0000256" key="1">
    <source>
        <dbReference type="ARBA" id="ARBA00004651"/>
    </source>
</evidence>
<dbReference type="InterPro" id="IPR011701">
    <property type="entry name" value="MFS"/>
</dbReference>
<name>A0A7J5BFT2_9MICO</name>
<feature type="transmembrane region" description="Helical" evidence="6">
    <location>
        <begin position="74"/>
        <end position="95"/>
    </location>
</feature>
<comment type="subcellular location">
    <subcellularLocation>
        <location evidence="1">Cell membrane</location>
        <topology evidence="1">Multi-pass membrane protein</topology>
    </subcellularLocation>
</comment>
<feature type="transmembrane region" description="Helical" evidence="6">
    <location>
        <begin position="233"/>
        <end position="254"/>
    </location>
</feature>
<evidence type="ECO:0000256" key="4">
    <source>
        <dbReference type="ARBA" id="ARBA00022989"/>
    </source>
</evidence>
<gene>
    <name evidence="8" type="ORF">F8O05_02180</name>
</gene>
<evidence type="ECO:0000256" key="5">
    <source>
        <dbReference type="ARBA" id="ARBA00023136"/>
    </source>
</evidence>
<organism evidence="8 9">
    <name type="scientific">Gulosibacter chungangensis</name>
    <dbReference type="NCBI Taxonomy" id="979746"/>
    <lineage>
        <taxon>Bacteria</taxon>
        <taxon>Bacillati</taxon>
        <taxon>Actinomycetota</taxon>
        <taxon>Actinomycetes</taxon>
        <taxon>Micrococcales</taxon>
        <taxon>Microbacteriaceae</taxon>
        <taxon>Gulosibacter</taxon>
    </lineage>
</organism>
<keyword evidence="2" id="KW-1003">Cell membrane</keyword>
<feature type="transmembrane region" description="Helical" evidence="6">
    <location>
        <begin position="188"/>
        <end position="213"/>
    </location>
</feature>
<comment type="caution">
    <text evidence="8">The sequence shown here is derived from an EMBL/GenBank/DDBJ whole genome shotgun (WGS) entry which is preliminary data.</text>
</comment>
<keyword evidence="5 6" id="KW-0472">Membrane</keyword>
<feature type="transmembrane region" description="Helical" evidence="6">
    <location>
        <begin position="131"/>
        <end position="153"/>
    </location>
</feature>
<protein>
    <submittedName>
        <fullName evidence="8">MFS transporter</fullName>
    </submittedName>
</protein>
<dbReference type="InterPro" id="IPR036259">
    <property type="entry name" value="MFS_trans_sf"/>
</dbReference>
<dbReference type="PANTHER" id="PTHR43124:SF3">
    <property type="entry name" value="CHLORAMPHENICOL EFFLUX PUMP RV0191"/>
    <property type="match status" value="1"/>
</dbReference>
<dbReference type="Pfam" id="PF07690">
    <property type="entry name" value="MFS_1"/>
    <property type="match status" value="1"/>
</dbReference>
<dbReference type="OrthoDB" id="9814237at2"/>
<dbReference type="Proteomes" id="UP000433493">
    <property type="component" value="Unassembled WGS sequence"/>
</dbReference>
<dbReference type="GO" id="GO:0022857">
    <property type="term" value="F:transmembrane transporter activity"/>
    <property type="evidence" value="ECO:0007669"/>
    <property type="project" value="InterPro"/>
</dbReference>
<feature type="transmembrane region" description="Helical" evidence="6">
    <location>
        <begin position="26"/>
        <end position="54"/>
    </location>
</feature>
<keyword evidence="3 6" id="KW-0812">Transmembrane</keyword>
<evidence type="ECO:0000256" key="2">
    <source>
        <dbReference type="ARBA" id="ARBA00022475"/>
    </source>
</evidence>
<dbReference type="InterPro" id="IPR050189">
    <property type="entry name" value="MFS_Efflux_Transporters"/>
</dbReference>
<evidence type="ECO:0000256" key="3">
    <source>
        <dbReference type="ARBA" id="ARBA00022692"/>
    </source>
</evidence>
<dbReference type="CDD" id="cd17324">
    <property type="entry name" value="MFS_NepI_like"/>
    <property type="match status" value="1"/>
</dbReference>
<feature type="transmembrane region" description="Helical" evidence="6">
    <location>
        <begin position="160"/>
        <end position="182"/>
    </location>
</feature>
<reference evidence="8 9" key="1">
    <citation type="submission" date="2019-09" db="EMBL/GenBank/DDBJ databases">
        <title>Phylogeny of genus Pseudoclavibacter and closely related genus.</title>
        <authorList>
            <person name="Li Y."/>
        </authorList>
    </citation>
    <scope>NUCLEOTIDE SEQUENCE [LARGE SCALE GENOMIC DNA]</scope>
    <source>
        <strain evidence="8 9">KCTC 13959</strain>
    </source>
</reference>
<feature type="transmembrane region" description="Helical" evidence="6">
    <location>
        <begin position="102"/>
        <end position="125"/>
    </location>
</feature>
<dbReference type="EMBL" id="WBKB01000001">
    <property type="protein sequence ID" value="KAB1645084.1"/>
    <property type="molecule type" value="Genomic_DNA"/>
</dbReference>
<accession>A0A7J5BFT2</accession>
<dbReference type="Gene3D" id="1.20.1250.20">
    <property type="entry name" value="MFS general substrate transporter like domains"/>
    <property type="match status" value="2"/>
</dbReference>
<keyword evidence="9" id="KW-1185">Reference proteome</keyword>
<dbReference type="InterPro" id="IPR020846">
    <property type="entry name" value="MFS_dom"/>
</dbReference>
<feature type="transmembrane region" description="Helical" evidence="6">
    <location>
        <begin position="322"/>
        <end position="341"/>
    </location>
</feature>
<sequence length="417" mass="42890">MSQFTTDSAATQSSPTNPSLTSLRRALALTALSVGAFGLGISEFATMGVLGSIAEDLVPNYFNAPEAGIAQAGAMVSAYALGVFIGAPLISVLFARRPQHSLAPWLLLTLALANLLTAVIGGLLPSVAVRFLAGLPHGAYLGLAALLAGYLLGPGMQARGVAFALSGLTVANVVGVPLATWVGQSVSWRWIFVAIAVLFVLAAAVLKTVLPTVPGDPGTSIRSELKAFTRPRFWLVIAVGMIGFGGFFAIYTYLAEAAMTVAGLEASLTPFLLAAIGLGMVFGNIIGGAGADRNMRRTAIFGLVALVASLLAYLLVAMHPAGIFITAFLVGLTAWTFTPAVQSWLIDAAEEQRLLGSAMNHAAFNAANSIGAWSGGAVIALGYGMLAPAWVGIALAGGGLVLIFVTMALERRMKVAS</sequence>
<feature type="transmembrane region" description="Helical" evidence="6">
    <location>
        <begin position="362"/>
        <end position="383"/>
    </location>
</feature>
<feature type="domain" description="Major facilitator superfamily (MFS) profile" evidence="7">
    <location>
        <begin position="28"/>
        <end position="414"/>
    </location>
</feature>
<proteinExistence type="predicted"/>